<dbReference type="InterPro" id="IPR026444">
    <property type="entry name" value="Secre_tail"/>
</dbReference>
<dbReference type="Gene3D" id="2.60.120.260">
    <property type="entry name" value="Galactose-binding domain-like"/>
    <property type="match status" value="2"/>
</dbReference>
<feature type="domain" description="CBM-cenC" evidence="3">
    <location>
        <begin position="42"/>
        <end position="166"/>
    </location>
</feature>
<evidence type="ECO:0008006" key="7">
    <source>
        <dbReference type="Google" id="ProtNLM"/>
    </source>
</evidence>
<evidence type="ECO:0000313" key="5">
    <source>
        <dbReference type="EMBL" id="POY41342.1"/>
    </source>
</evidence>
<evidence type="ECO:0000256" key="2">
    <source>
        <dbReference type="ARBA" id="ARBA00022801"/>
    </source>
</evidence>
<comment type="caution">
    <text evidence="5">The sequence shown here is derived from an EMBL/GenBank/DDBJ whole genome shotgun (WGS) entry which is preliminary data.</text>
</comment>
<dbReference type="InterPro" id="IPR008979">
    <property type="entry name" value="Galactose-bd-like_sf"/>
</dbReference>
<dbReference type="Pfam" id="PF18962">
    <property type="entry name" value="Por_Secre_tail"/>
    <property type="match status" value="1"/>
</dbReference>
<feature type="domain" description="Secretion system C-terminal sorting" evidence="4">
    <location>
        <begin position="351"/>
        <end position="411"/>
    </location>
</feature>
<feature type="domain" description="CBM-cenC" evidence="3">
    <location>
        <begin position="188"/>
        <end position="313"/>
    </location>
</feature>
<keyword evidence="2" id="KW-0378">Hydrolase</keyword>
<dbReference type="Pfam" id="PF02018">
    <property type="entry name" value="CBM_4_9"/>
    <property type="match status" value="2"/>
</dbReference>
<reference evidence="5 6" key="1">
    <citation type="submission" date="2018-01" db="EMBL/GenBank/DDBJ databases">
        <authorList>
            <person name="Gaut B.S."/>
            <person name="Morton B.R."/>
            <person name="Clegg M.T."/>
            <person name="Duvall M.R."/>
        </authorList>
    </citation>
    <scope>NUCLEOTIDE SEQUENCE [LARGE SCALE GENOMIC DNA]</scope>
    <source>
        <strain evidence="5 6">HR-AY</strain>
    </source>
</reference>
<dbReference type="InterPro" id="IPR003305">
    <property type="entry name" value="CenC_carb-bd"/>
</dbReference>
<evidence type="ECO:0000256" key="1">
    <source>
        <dbReference type="ARBA" id="ARBA00022729"/>
    </source>
</evidence>
<organism evidence="5 6">
    <name type="scientific">Flavobacterium alvei</name>
    <dbReference type="NCBI Taxonomy" id="2080416"/>
    <lineage>
        <taxon>Bacteria</taxon>
        <taxon>Pseudomonadati</taxon>
        <taxon>Bacteroidota</taxon>
        <taxon>Flavobacteriia</taxon>
        <taxon>Flavobacteriales</taxon>
        <taxon>Flavobacteriaceae</taxon>
        <taxon>Flavobacterium</taxon>
    </lineage>
</organism>
<dbReference type="AlphaFoldDB" id="A0A2S5AFW8"/>
<keyword evidence="6" id="KW-1185">Reference proteome</keyword>
<gene>
    <name evidence="5" type="ORF">C3L50_02115</name>
</gene>
<accession>A0A2S5AFW8</accession>
<dbReference type="SUPFAM" id="SSF49785">
    <property type="entry name" value="Galactose-binding domain-like"/>
    <property type="match status" value="2"/>
</dbReference>
<evidence type="ECO:0000259" key="3">
    <source>
        <dbReference type="Pfam" id="PF02018"/>
    </source>
</evidence>
<proteinExistence type="predicted"/>
<sequence length="417" mass="44738">MQSFVLIKSINLTTIKKLKIMIKKLLFLLVTVTCTSFTMSAQNLLLNSTLEAGTGDSFTNWSRTSGQTNLTAETVNVHGGVRGLKAVSMGTNEWDVQLQSDAVTTVVGTSYEVTYWIKSVGGASTIRLSTVSSGGNAYGAATTIGTAWQQISYSFTANSTSTKISFDMGKSTDTFYIDDIEMYSLTKNNIVNGGFETTPGASGNVFANWNATNGAAQMTQELTQFRSGASALKAISTGANEYNVQLQTDNVTTVIGRSYEVAIWIKSVGGASKMRLSTSGGTAVYGNSTTIGTSWQRLALVFKATATATKLSLDLGKSTETFYIDDASFNEAQTVPLKTEAFAKNDKIVFYPNPVTDNLNISSETAIKSVSIIDLSGKTVKKVKSADAIETVNLSDLSHGMYIISTDTNKQFKFLKN</sequence>
<keyword evidence="1" id="KW-0732">Signal</keyword>
<dbReference type="NCBIfam" id="TIGR04183">
    <property type="entry name" value="Por_Secre_tail"/>
    <property type="match status" value="1"/>
</dbReference>
<protein>
    <recommendedName>
        <fullName evidence="7">CBM-cenC domain-containing protein</fullName>
    </recommendedName>
</protein>
<evidence type="ECO:0000313" key="6">
    <source>
        <dbReference type="Proteomes" id="UP000237310"/>
    </source>
</evidence>
<evidence type="ECO:0000259" key="4">
    <source>
        <dbReference type="Pfam" id="PF18962"/>
    </source>
</evidence>
<dbReference type="GO" id="GO:0016798">
    <property type="term" value="F:hydrolase activity, acting on glycosyl bonds"/>
    <property type="evidence" value="ECO:0007669"/>
    <property type="project" value="InterPro"/>
</dbReference>
<name>A0A2S5AFW8_9FLAO</name>
<dbReference type="OrthoDB" id="7061696at2"/>
<dbReference type="EMBL" id="PQVG01000001">
    <property type="protein sequence ID" value="POY41342.1"/>
    <property type="molecule type" value="Genomic_DNA"/>
</dbReference>
<dbReference type="Proteomes" id="UP000237310">
    <property type="component" value="Unassembled WGS sequence"/>
</dbReference>